<dbReference type="HOGENOM" id="CLU_1497249_0_0_1"/>
<dbReference type="EMBL" id="KB932914">
    <property type="protein sequence ID" value="EOO02513.1"/>
    <property type="molecule type" value="Genomic_DNA"/>
</dbReference>
<dbReference type="OrthoDB" id="3453214at2759"/>
<evidence type="ECO:0000313" key="2">
    <source>
        <dbReference type="EMBL" id="EOO02513.1"/>
    </source>
</evidence>
<sequence>MLSLKSTNAILRPLVNVNVVGTPTSGFYGDWGFLSTHPSNIRLFKGPRSTCQDHPWDAMILRDCIASSDNLWKIERVGSRKWDILAMKMCEDHDFPWIVMAITDAGENPEDLGKCTLGVGVCPIHSRNDGDGDETAQDKGAARGSAGKEELERRHIKAKNASVETDGTAAKTHTADSKNA</sequence>
<gene>
    <name evidence="2" type="ORF">UCRPA7_1975</name>
</gene>
<evidence type="ECO:0000313" key="3">
    <source>
        <dbReference type="Proteomes" id="UP000014074"/>
    </source>
</evidence>
<dbReference type="KEGG" id="tmn:UCRPA7_1975"/>
<feature type="region of interest" description="Disordered" evidence="1">
    <location>
        <begin position="126"/>
        <end position="180"/>
    </location>
</feature>
<proteinExistence type="predicted"/>
<dbReference type="eggNOG" id="ENOG502STIC">
    <property type="taxonomic scope" value="Eukaryota"/>
</dbReference>
<name>R8BSY9_PHAM7</name>
<keyword evidence="3" id="KW-1185">Reference proteome</keyword>
<dbReference type="Proteomes" id="UP000014074">
    <property type="component" value="Unassembled WGS sequence"/>
</dbReference>
<reference evidence="3" key="1">
    <citation type="journal article" date="2013" name="Genome Announc.">
        <title>Draft genome sequence of the ascomycete Phaeoacremonium aleophilum strain UCR-PA7, a causal agent of the esca disease complex in grapevines.</title>
        <authorList>
            <person name="Blanco-Ulate B."/>
            <person name="Rolshausen P."/>
            <person name="Cantu D."/>
        </authorList>
    </citation>
    <scope>NUCLEOTIDE SEQUENCE [LARGE SCALE GENOMIC DNA]</scope>
    <source>
        <strain evidence="3">UCR-PA7</strain>
    </source>
</reference>
<accession>R8BSY9</accession>
<feature type="compositionally biased region" description="Basic and acidic residues" evidence="1">
    <location>
        <begin position="126"/>
        <end position="153"/>
    </location>
</feature>
<organism evidence="2 3">
    <name type="scientific">Phaeoacremonium minimum (strain UCR-PA7)</name>
    <name type="common">Esca disease fungus</name>
    <name type="synonym">Togninia minima</name>
    <dbReference type="NCBI Taxonomy" id="1286976"/>
    <lineage>
        <taxon>Eukaryota</taxon>
        <taxon>Fungi</taxon>
        <taxon>Dikarya</taxon>
        <taxon>Ascomycota</taxon>
        <taxon>Pezizomycotina</taxon>
        <taxon>Sordariomycetes</taxon>
        <taxon>Sordariomycetidae</taxon>
        <taxon>Togniniales</taxon>
        <taxon>Togniniaceae</taxon>
        <taxon>Phaeoacremonium</taxon>
    </lineage>
</organism>
<dbReference type="AlphaFoldDB" id="R8BSY9"/>
<dbReference type="GeneID" id="19322179"/>
<dbReference type="RefSeq" id="XP_007912744.1">
    <property type="nucleotide sequence ID" value="XM_007914553.1"/>
</dbReference>
<evidence type="ECO:0000256" key="1">
    <source>
        <dbReference type="SAM" id="MobiDB-lite"/>
    </source>
</evidence>
<protein>
    <submittedName>
        <fullName evidence="2">Putative aaa family atpase protein</fullName>
    </submittedName>
</protein>